<dbReference type="EMBL" id="BIFT01000003">
    <property type="protein sequence ID" value="GCE31984.1"/>
    <property type="molecule type" value="Genomic_DNA"/>
</dbReference>
<dbReference type="Proteomes" id="UP000287171">
    <property type="component" value="Unassembled WGS sequence"/>
</dbReference>
<reference evidence="2" key="1">
    <citation type="submission" date="2018-12" db="EMBL/GenBank/DDBJ databases">
        <title>Tengunoibacter tsumagoiensis gen. nov., sp. nov., Dictyobacter kobayashii sp. nov., D. alpinus sp. nov., and D. joshuensis sp. nov. and description of Dictyobacteraceae fam. nov. within the order Ktedonobacterales isolated from Tengu-no-mugimeshi.</title>
        <authorList>
            <person name="Wang C.M."/>
            <person name="Zheng Y."/>
            <person name="Sakai Y."/>
            <person name="Toyoda A."/>
            <person name="Minakuchi Y."/>
            <person name="Abe K."/>
            <person name="Yokota A."/>
            <person name="Yabe S."/>
        </authorList>
    </citation>
    <scope>NUCLEOTIDE SEQUENCE [LARGE SCALE GENOMIC DNA]</scope>
    <source>
        <strain evidence="2">Uno16</strain>
    </source>
</reference>
<evidence type="ECO:0000313" key="2">
    <source>
        <dbReference type="Proteomes" id="UP000287171"/>
    </source>
</evidence>
<proteinExistence type="predicted"/>
<sequence length="68" mass="7899">MDLEVILHPIGSWGLRRSDGKIMMKLVQTCIQPFQQELHVLVFDTYTEAACQHLNLLTTEQRQQQGIF</sequence>
<name>A0A402BKV4_9CHLR</name>
<dbReference type="RefSeq" id="WP_126632003.1">
    <property type="nucleotide sequence ID" value="NZ_BIFT01000003.1"/>
</dbReference>
<keyword evidence="2" id="KW-1185">Reference proteome</keyword>
<gene>
    <name evidence="1" type="ORF">KDA_74680</name>
</gene>
<organism evidence="1 2">
    <name type="scientific">Dictyobacter alpinus</name>
    <dbReference type="NCBI Taxonomy" id="2014873"/>
    <lineage>
        <taxon>Bacteria</taxon>
        <taxon>Bacillati</taxon>
        <taxon>Chloroflexota</taxon>
        <taxon>Ktedonobacteria</taxon>
        <taxon>Ktedonobacterales</taxon>
        <taxon>Dictyobacteraceae</taxon>
        <taxon>Dictyobacter</taxon>
    </lineage>
</organism>
<dbReference type="AlphaFoldDB" id="A0A402BKV4"/>
<evidence type="ECO:0000313" key="1">
    <source>
        <dbReference type="EMBL" id="GCE31984.1"/>
    </source>
</evidence>
<accession>A0A402BKV4</accession>
<comment type="caution">
    <text evidence="1">The sequence shown here is derived from an EMBL/GenBank/DDBJ whole genome shotgun (WGS) entry which is preliminary data.</text>
</comment>
<protein>
    <submittedName>
        <fullName evidence="1">Uncharacterized protein</fullName>
    </submittedName>
</protein>